<evidence type="ECO:0000259" key="5">
    <source>
        <dbReference type="PROSITE" id="PS51795"/>
    </source>
</evidence>
<dbReference type="GO" id="GO:0008270">
    <property type="term" value="F:zinc ion binding"/>
    <property type="evidence" value="ECO:0007669"/>
    <property type="project" value="UniProtKB-KW"/>
</dbReference>
<dbReference type="Proteomes" id="UP000826271">
    <property type="component" value="Unassembled WGS sequence"/>
</dbReference>
<comment type="similarity">
    <text evidence="1">Belongs to the FLZ family.</text>
</comment>
<dbReference type="PANTHER" id="PTHR47847">
    <property type="entry name" value="FCS-LIKE ZINC FINGER 17"/>
    <property type="match status" value="1"/>
</dbReference>
<keyword evidence="3" id="KW-0863">Zinc-finger</keyword>
<dbReference type="AlphaFoldDB" id="A0AAV6Y199"/>
<accession>A0AAV6Y199</accession>
<organism evidence="6 7">
    <name type="scientific">Buddleja alternifolia</name>
    <dbReference type="NCBI Taxonomy" id="168488"/>
    <lineage>
        <taxon>Eukaryota</taxon>
        <taxon>Viridiplantae</taxon>
        <taxon>Streptophyta</taxon>
        <taxon>Embryophyta</taxon>
        <taxon>Tracheophyta</taxon>
        <taxon>Spermatophyta</taxon>
        <taxon>Magnoliopsida</taxon>
        <taxon>eudicotyledons</taxon>
        <taxon>Gunneridae</taxon>
        <taxon>Pentapetalae</taxon>
        <taxon>asterids</taxon>
        <taxon>lamiids</taxon>
        <taxon>Lamiales</taxon>
        <taxon>Scrophulariaceae</taxon>
        <taxon>Buddlejeae</taxon>
        <taxon>Buddleja</taxon>
    </lineage>
</organism>
<evidence type="ECO:0000256" key="1">
    <source>
        <dbReference type="ARBA" id="ARBA00009374"/>
    </source>
</evidence>
<proteinExistence type="inferred from homology"/>
<dbReference type="PROSITE" id="PS51795">
    <property type="entry name" value="ZF_FLZ"/>
    <property type="match status" value="1"/>
</dbReference>
<sequence length="170" mass="19873">MMSNIWSKKKGLGSESDHEDEEDQGLRLIITTKLIVAKPDPKIIVKPIFVLNKIIQSISSSSNSATHDHHNHSYCYLKSCHLCHNHLSLDKEVYMYMGDMGFCSLECRDRQIYLDDVKEMEISTQKVLASFRRQRRRDGGGRCEDNNLFEELRQRRRHPFSSQKIRVIFS</sequence>
<comment type="caution">
    <text evidence="6">The sequence shown here is derived from an EMBL/GenBank/DDBJ whole genome shotgun (WGS) entry which is preliminary data.</text>
</comment>
<keyword evidence="2" id="KW-0479">Metal-binding</keyword>
<dbReference type="EMBL" id="WHWC01000002">
    <property type="protein sequence ID" value="KAG8388443.1"/>
    <property type="molecule type" value="Genomic_DNA"/>
</dbReference>
<dbReference type="InterPro" id="IPR007650">
    <property type="entry name" value="Zf-FLZ_dom"/>
</dbReference>
<evidence type="ECO:0000313" key="6">
    <source>
        <dbReference type="EMBL" id="KAG8388443.1"/>
    </source>
</evidence>
<evidence type="ECO:0000256" key="2">
    <source>
        <dbReference type="ARBA" id="ARBA00022723"/>
    </source>
</evidence>
<feature type="domain" description="FLZ-type" evidence="5">
    <location>
        <begin position="75"/>
        <end position="119"/>
    </location>
</feature>
<protein>
    <recommendedName>
        <fullName evidence="5">FLZ-type domain-containing protein</fullName>
    </recommendedName>
</protein>
<dbReference type="InterPro" id="IPR044181">
    <property type="entry name" value="FLZ17/18"/>
</dbReference>
<dbReference type="Pfam" id="PF04570">
    <property type="entry name" value="zf-FLZ"/>
    <property type="match status" value="1"/>
</dbReference>
<reference evidence="6" key="1">
    <citation type="submission" date="2019-10" db="EMBL/GenBank/DDBJ databases">
        <authorList>
            <person name="Zhang R."/>
            <person name="Pan Y."/>
            <person name="Wang J."/>
            <person name="Ma R."/>
            <person name="Yu S."/>
        </authorList>
    </citation>
    <scope>NUCLEOTIDE SEQUENCE</scope>
    <source>
        <strain evidence="6">LA-IB0</strain>
        <tissue evidence="6">Leaf</tissue>
    </source>
</reference>
<evidence type="ECO:0000256" key="4">
    <source>
        <dbReference type="PROSITE-ProRule" id="PRU01131"/>
    </source>
</evidence>
<evidence type="ECO:0000313" key="7">
    <source>
        <dbReference type="Proteomes" id="UP000826271"/>
    </source>
</evidence>
<gene>
    <name evidence="6" type="ORF">BUALT_Bualt02G0126400</name>
</gene>
<dbReference type="PANTHER" id="PTHR47847:SF2">
    <property type="entry name" value="FCS-LIKE ZINC FINGER 17-RELATED"/>
    <property type="match status" value="1"/>
</dbReference>
<name>A0AAV6Y199_9LAMI</name>
<evidence type="ECO:0000256" key="3">
    <source>
        <dbReference type="ARBA" id="ARBA00022771"/>
    </source>
</evidence>
<feature type="zinc finger region" description="FLZ-type" evidence="4">
    <location>
        <begin position="75"/>
        <end position="119"/>
    </location>
</feature>
<keyword evidence="3" id="KW-0862">Zinc</keyword>
<keyword evidence="7" id="KW-1185">Reference proteome</keyword>